<organism evidence="4 5">
    <name type="scientific">Metarhizium guizhouense (strain ARSEF 977)</name>
    <dbReference type="NCBI Taxonomy" id="1276136"/>
    <lineage>
        <taxon>Eukaryota</taxon>
        <taxon>Fungi</taxon>
        <taxon>Dikarya</taxon>
        <taxon>Ascomycota</taxon>
        <taxon>Pezizomycotina</taxon>
        <taxon>Sordariomycetes</taxon>
        <taxon>Hypocreomycetidae</taxon>
        <taxon>Hypocreales</taxon>
        <taxon>Clavicipitaceae</taxon>
        <taxon>Metarhizium</taxon>
    </lineage>
</organism>
<dbReference type="GO" id="GO:0003964">
    <property type="term" value="F:RNA-directed DNA polymerase activity"/>
    <property type="evidence" value="ECO:0007669"/>
    <property type="project" value="UniProtKB-KW"/>
</dbReference>
<keyword evidence="2" id="KW-0496">Mitochondrion</keyword>
<feature type="domain" description="Reverse transcriptase" evidence="3">
    <location>
        <begin position="1"/>
        <end position="221"/>
    </location>
</feature>
<evidence type="ECO:0000256" key="1">
    <source>
        <dbReference type="ARBA" id="ARBA00004173"/>
    </source>
</evidence>
<keyword evidence="4" id="KW-0548">Nucleotidyltransferase</keyword>
<comment type="subcellular location">
    <subcellularLocation>
        <location evidence="1">Mitochondrion</location>
    </subcellularLocation>
</comment>
<evidence type="ECO:0000259" key="3">
    <source>
        <dbReference type="PROSITE" id="PS50878"/>
    </source>
</evidence>
<reference evidence="4 5" key="1">
    <citation type="journal article" date="2014" name="Proc. Natl. Acad. Sci. U.S.A.">
        <title>Trajectory and genomic determinants of fungal-pathogen speciation and host adaptation.</title>
        <authorList>
            <person name="Hu X."/>
            <person name="Xiao G."/>
            <person name="Zheng P."/>
            <person name="Shang Y."/>
            <person name="Su Y."/>
            <person name="Zhang X."/>
            <person name="Liu X."/>
            <person name="Zhan S."/>
            <person name="St Leger R.J."/>
            <person name="Wang C."/>
        </authorList>
    </citation>
    <scope>NUCLEOTIDE SEQUENCE [LARGE SCALE GENOMIC DNA]</scope>
    <source>
        <strain evidence="4 5">ARSEF 977</strain>
    </source>
</reference>
<protein>
    <submittedName>
        <fullName evidence="4">Reverse transcriptase</fullName>
    </submittedName>
</protein>
<dbReference type="SUPFAM" id="SSF56672">
    <property type="entry name" value="DNA/RNA polymerases"/>
    <property type="match status" value="1"/>
</dbReference>
<comment type="caution">
    <text evidence="4">The sequence shown here is derived from an EMBL/GenBank/DDBJ whole genome shotgun (WGS) entry which is preliminary data.</text>
</comment>
<evidence type="ECO:0000313" key="4">
    <source>
        <dbReference type="EMBL" id="KID80874.1"/>
    </source>
</evidence>
<keyword evidence="4" id="KW-0695">RNA-directed DNA polymerase</keyword>
<dbReference type="Pfam" id="PF00078">
    <property type="entry name" value="RVT_1"/>
    <property type="match status" value="1"/>
</dbReference>
<name>A0A0B4HN77_METGA</name>
<dbReference type="InterPro" id="IPR000477">
    <property type="entry name" value="RT_dom"/>
</dbReference>
<dbReference type="GO" id="GO:0005739">
    <property type="term" value="C:mitochondrion"/>
    <property type="evidence" value="ECO:0007669"/>
    <property type="project" value="UniProtKB-SubCell"/>
</dbReference>
<evidence type="ECO:0000256" key="2">
    <source>
        <dbReference type="ARBA" id="ARBA00023128"/>
    </source>
</evidence>
<keyword evidence="4" id="KW-0808">Transferase</keyword>
<accession>A0A0B4HN77</accession>
<evidence type="ECO:0000313" key="5">
    <source>
        <dbReference type="Proteomes" id="UP000031192"/>
    </source>
</evidence>
<proteinExistence type="predicted"/>
<dbReference type="Proteomes" id="UP000031192">
    <property type="component" value="Unassembled WGS sequence"/>
</dbReference>
<dbReference type="PANTHER" id="PTHR33481">
    <property type="entry name" value="REVERSE TRANSCRIPTASE"/>
    <property type="match status" value="1"/>
</dbReference>
<dbReference type="PANTHER" id="PTHR33481:SF1">
    <property type="entry name" value="ENDONUCLEASE_EXONUCLEASE_PHOSPHATASE DOMAIN-CONTAINING PROTEIN-RELATED"/>
    <property type="match status" value="1"/>
</dbReference>
<keyword evidence="5" id="KW-1185">Reference proteome</keyword>
<dbReference type="PROSITE" id="PS50878">
    <property type="entry name" value="RT_POL"/>
    <property type="match status" value="1"/>
</dbReference>
<dbReference type="OrthoDB" id="4939572at2759"/>
<dbReference type="AlphaFoldDB" id="A0A0B4HN77"/>
<dbReference type="InterPro" id="IPR043502">
    <property type="entry name" value="DNA/RNA_pol_sf"/>
</dbReference>
<gene>
    <name evidence="4" type="ORF">MGU_11705</name>
</gene>
<dbReference type="EMBL" id="AZNH01000312">
    <property type="protein sequence ID" value="KID80874.1"/>
    <property type="molecule type" value="Genomic_DNA"/>
</dbReference>
<dbReference type="HOGENOM" id="CLU_000680_3_0_1"/>
<sequence>MSHAVETYGLLPTNHFGARKQRSAEQALMVLQEYIYIAWRRRHVVSLISFDVKGAYNGVCKERLLQRLKARGIPDALLRWTEAFCSNRTATVQANGQTSEARDLPQAGLPQGSPLSPVLYLFFNADLVQRRIDANGGAIAFVDDFTAWVASPTVQLNRAKLQDVIDNALDWERRSGATFEAEKRQSFILRRIKTKSAMTPSQPKAKMSIPRTTSRFWGWLWIPGSSISNTSQEQRRKV</sequence>